<reference evidence="2 3" key="1">
    <citation type="journal article" date="2019" name="Mol. Ecol. Resour.">
        <title>Improving Illumina assemblies with Hi-C and long reads: an example with the North African dromedary.</title>
        <authorList>
            <person name="Elbers J.P."/>
            <person name="Rogers M.F."/>
            <person name="Perelman P.L."/>
            <person name="Proskuryakova A.A."/>
            <person name="Serdyukova N.A."/>
            <person name="Johnson W.E."/>
            <person name="Horin P."/>
            <person name="Corander J."/>
            <person name="Murphy D."/>
            <person name="Burger P.A."/>
        </authorList>
    </citation>
    <scope>NUCLEOTIDE SEQUENCE [LARGE SCALE GENOMIC DNA]</scope>
    <source>
        <strain evidence="2">Drom800</strain>
        <tissue evidence="2">Blood</tissue>
    </source>
</reference>
<feature type="region of interest" description="Disordered" evidence="1">
    <location>
        <begin position="112"/>
        <end position="161"/>
    </location>
</feature>
<keyword evidence="3" id="KW-1185">Reference proteome</keyword>
<dbReference type="EMBL" id="JWIN03000006">
    <property type="protein sequence ID" value="KAB1277045.1"/>
    <property type="molecule type" value="Genomic_DNA"/>
</dbReference>
<evidence type="ECO:0000313" key="2">
    <source>
        <dbReference type="EMBL" id="KAB1277045.1"/>
    </source>
</evidence>
<comment type="caution">
    <text evidence="2">The sequence shown here is derived from an EMBL/GenBank/DDBJ whole genome shotgun (WGS) entry which is preliminary data.</text>
</comment>
<organism evidence="2 3">
    <name type="scientific">Camelus dromedarius</name>
    <name type="common">Dromedary</name>
    <name type="synonym">Arabian camel</name>
    <dbReference type="NCBI Taxonomy" id="9838"/>
    <lineage>
        <taxon>Eukaryota</taxon>
        <taxon>Metazoa</taxon>
        <taxon>Chordata</taxon>
        <taxon>Craniata</taxon>
        <taxon>Vertebrata</taxon>
        <taxon>Euteleostomi</taxon>
        <taxon>Mammalia</taxon>
        <taxon>Eutheria</taxon>
        <taxon>Laurasiatheria</taxon>
        <taxon>Artiodactyla</taxon>
        <taxon>Tylopoda</taxon>
        <taxon>Camelidae</taxon>
        <taxon>Camelus</taxon>
    </lineage>
</organism>
<dbReference type="AlphaFoldDB" id="A0A5N4E105"/>
<sequence length="161" mass="17021">MQDKPEVLAFQTPPKASSDVFVIRNPTMGTHASTQPMSSATSTLFPRGCAAHPTCQRCDQGWAQHLGGTAQDLPARAQFRRFGVSAVCKGGRSQVGDFELCRLLQLFASQRGEVEPEHRPHAAVGGRGPEQPGPCSPEHPHAATGPSTKQQPGFGGTAAPI</sequence>
<evidence type="ECO:0000313" key="3">
    <source>
        <dbReference type="Proteomes" id="UP000299084"/>
    </source>
</evidence>
<gene>
    <name evidence="2" type="ORF">Cadr_000005130</name>
</gene>
<dbReference type="Proteomes" id="UP000299084">
    <property type="component" value="Unassembled WGS sequence"/>
</dbReference>
<protein>
    <submittedName>
        <fullName evidence="2">Uncharacterized protein</fullName>
    </submittedName>
</protein>
<name>A0A5N4E105_CAMDR</name>
<evidence type="ECO:0000256" key="1">
    <source>
        <dbReference type="SAM" id="MobiDB-lite"/>
    </source>
</evidence>
<proteinExistence type="predicted"/>
<accession>A0A5N4E105</accession>